<reference evidence="1" key="1">
    <citation type="submission" date="2017-04" db="EMBL/GenBank/DDBJ databases">
        <title>Unveiling RNA virosphere associated with marine microorganisms.</title>
        <authorList>
            <person name="Urayama S."/>
            <person name="Takaki Y."/>
            <person name="Nishi S."/>
            <person name="Yoshida Y."/>
            <person name="Deguchi S."/>
            <person name="Takai K."/>
            <person name="Nunoura T."/>
        </authorList>
    </citation>
    <scope>NUCLEOTIDE SEQUENCE</scope>
</reference>
<dbReference type="EMBL" id="BDQE01000202">
    <property type="protein sequence ID" value="GBH22948.1"/>
    <property type="molecule type" value="Genomic_RNA"/>
</dbReference>
<dbReference type="AlphaFoldDB" id="A0A2V0RJ81"/>
<evidence type="ECO:0000313" key="1">
    <source>
        <dbReference type="EMBL" id="GBH22948.1"/>
    </source>
</evidence>
<accession>A0A2V0RJ81</accession>
<organism evidence="1">
    <name type="scientific">viral metagenome</name>
    <dbReference type="NCBI Taxonomy" id="1070528"/>
    <lineage>
        <taxon>unclassified sequences</taxon>
        <taxon>metagenomes</taxon>
        <taxon>organismal metagenomes</taxon>
    </lineage>
</organism>
<sequence>MEKKHEANLGDIINLESIDVASQPDRRQSTIKDRKVLLTDQSLDRRVEIVLADGKTMKVATSPREIEWQACATMLKDQCIVVSPWRGAEQTRNYTVNNKRIEMNLPYPVMGVRAASIREMAYIVENPLLTTRLPSDVSGPRRSMVPRDREDRKFVLKPWKTYPVCTDGFVKWFASRVPTVWPLEGNQQTRPPHSWMVIAESMGPWGRAIGDDWIKANSKNNNKEEKK</sequence>
<name>A0A2V0RJ81_9ZZZZ</name>
<protein>
    <submittedName>
        <fullName evidence="1">Uncharacterized protein</fullName>
    </submittedName>
</protein>
<comment type="caution">
    <text evidence="1">The sequence shown here is derived from an EMBL/GenBank/DDBJ whole genome shotgun (WGS) entry which is preliminary data.</text>
</comment>
<proteinExistence type="predicted"/>